<evidence type="ECO:0000313" key="1">
    <source>
        <dbReference type="EMBL" id="MFB9451270.1"/>
    </source>
</evidence>
<proteinExistence type="predicted"/>
<dbReference type="Proteomes" id="UP001589608">
    <property type="component" value="Unassembled WGS sequence"/>
</dbReference>
<gene>
    <name evidence="1" type="ORF">ACFFTR_50110</name>
</gene>
<comment type="caution">
    <text evidence="1">The sequence shown here is derived from an EMBL/GenBank/DDBJ whole genome shotgun (WGS) entry which is preliminary data.</text>
</comment>
<evidence type="ECO:0000313" key="2">
    <source>
        <dbReference type="Proteomes" id="UP001589608"/>
    </source>
</evidence>
<evidence type="ECO:0008006" key="3">
    <source>
        <dbReference type="Google" id="ProtNLM"/>
    </source>
</evidence>
<dbReference type="EMBL" id="JBHMCA010000087">
    <property type="protein sequence ID" value="MFB9451270.1"/>
    <property type="molecule type" value="Genomic_DNA"/>
</dbReference>
<protein>
    <recommendedName>
        <fullName evidence="3">DUF4304 domain-containing protein</fullName>
    </recommendedName>
</protein>
<keyword evidence="2" id="KW-1185">Reference proteome</keyword>
<dbReference type="RefSeq" id="WP_223094238.1">
    <property type="nucleotide sequence ID" value="NZ_CP061913.1"/>
</dbReference>
<sequence>MTRSLKAPALVGALLDAATGEQADLGVRREGTVLTVDGERGDRLAVYTERRAAPAGTASFHLAVALCVLPYTAWTRRVPLSAARGTRYREGDGLIWDRIAAPNGWPPGIWEVTAATLEQRTGEFVATLRAALQDTWLPLLPRAALHAALRDRDAKLPGRPADRRTGELMCIIEDTAPADRDRLATFLEGRGDAELAAWVRTAFG</sequence>
<organism evidence="1 2">
    <name type="scientific">Dactylosporangium vinaceum</name>
    <dbReference type="NCBI Taxonomy" id="53362"/>
    <lineage>
        <taxon>Bacteria</taxon>
        <taxon>Bacillati</taxon>
        <taxon>Actinomycetota</taxon>
        <taxon>Actinomycetes</taxon>
        <taxon>Micromonosporales</taxon>
        <taxon>Micromonosporaceae</taxon>
        <taxon>Dactylosporangium</taxon>
    </lineage>
</organism>
<name>A0ABV5MR20_9ACTN</name>
<reference evidence="1 2" key="1">
    <citation type="submission" date="2024-09" db="EMBL/GenBank/DDBJ databases">
        <authorList>
            <person name="Sun Q."/>
            <person name="Mori K."/>
        </authorList>
    </citation>
    <scope>NUCLEOTIDE SEQUENCE [LARGE SCALE GENOMIC DNA]</scope>
    <source>
        <strain evidence="1 2">JCM 3307</strain>
    </source>
</reference>
<accession>A0ABV5MR20</accession>